<sequence length="181" mass="20444">MDLHIENRKVTVPTLRSARLVLRDLRPDDLDAVTLLANDFEVSKWLVPVPFPYARADADDFLRMDITGELGLLWVILRDDVLIGVVSTGKELGYWLGQPFWGQGYMTEAAQAAVDHSFAAFNMDKMHSSHFTENHGSRRVLEKLGFLDVGGHVHFSNARQADVPGRSMLLTRDRWVALQDV</sequence>
<protein>
    <submittedName>
        <fullName evidence="5">Protein N-acetyltransferase, RimJ/RimL family</fullName>
    </submittedName>
</protein>
<dbReference type="Proteomes" id="UP000186997">
    <property type="component" value="Unassembled WGS sequence"/>
</dbReference>
<dbReference type="Pfam" id="PF13302">
    <property type="entry name" value="Acetyltransf_3"/>
    <property type="match status" value="1"/>
</dbReference>
<keyword evidence="1 5" id="KW-0808">Transferase</keyword>
<dbReference type="EMBL" id="FTPR01000001">
    <property type="protein sequence ID" value="SIT78086.1"/>
    <property type="molecule type" value="Genomic_DNA"/>
</dbReference>
<dbReference type="RefSeq" id="WP_076658385.1">
    <property type="nucleotide sequence ID" value="NZ_FTPR01000001.1"/>
</dbReference>
<accession>A0A1R3WKZ2</accession>
<evidence type="ECO:0000313" key="5">
    <source>
        <dbReference type="EMBL" id="SIT78086.1"/>
    </source>
</evidence>
<dbReference type="InterPro" id="IPR016181">
    <property type="entry name" value="Acyl_CoA_acyltransferase"/>
</dbReference>
<dbReference type="SUPFAM" id="SSF55729">
    <property type="entry name" value="Acyl-CoA N-acyltransferases (Nat)"/>
    <property type="match status" value="1"/>
</dbReference>
<dbReference type="OrthoDB" id="9804153at2"/>
<evidence type="ECO:0000259" key="4">
    <source>
        <dbReference type="PROSITE" id="PS51186"/>
    </source>
</evidence>
<dbReference type="PROSITE" id="PS51186">
    <property type="entry name" value="GNAT"/>
    <property type="match status" value="1"/>
</dbReference>
<dbReference type="GO" id="GO:0016747">
    <property type="term" value="F:acyltransferase activity, transferring groups other than amino-acyl groups"/>
    <property type="evidence" value="ECO:0007669"/>
    <property type="project" value="InterPro"/>
</dbReference>
<dbReference type="STRING" id="287098.SAMN05421665_0706"/>
<dbReference type="PANTHER" id="PTHR43792">
    <property type="entry name" value="GNAT FAMILY, PUTATIVE (AFU_ORTHOLOGUE AFUA_3G00765)-RELATED-RELATED"/>
    <property type="match status" value="1"/>
</dbReference>
<name>A0A1R3WKZ2_9RHOB</name>
<comment type="similarity">
    <text evidence="3">Belongs to the acetyltransferase family. RimJ subfamily.</text>
</comment>
<evidence type="ECO:0000256" key="2">
    <source>
        <dbReference type="ARBA" id="ARBA00023315"/>
    </source>
</evidence>
<dbReference type="Gene3D" id="3.40.630.30">
    <property type="match status" value="1"/>
</dbReference>
<evidence type="ECO:0000256" key="1">
    <source>
        <dbReference type="ARBA" id="ARBA00022679"/>
    </source>
</evidence>
<dbReference type="PANTHER" id="PTHR43792:SF8">
    <property type="entry name" value="[RIBOSOMAL PROTEIN US5]-ALANINE N-ACETYLTRANSFERASE"/>
    <property type="match status" value="1"/>
</dbReference>
<reference evidence="6" key="1">
    <citation type="submission" date="2017-01" db="EMBL/GenBank/DDBJ databases">
        <authorList>
            <person name="Varghese N."/>
            <person name="Submissions S."/>
        </authorList>
    </citation>
    <scope>NUCLEOTIDE SEQUENCE [LARGE SCALE GENOMIC DNA]</scope>
    <source>
        <strain evidence="6">DSM 29591</strain>
    </source>
</reference>
<evidence type="ECO:0000313" key="6">
    <source>
        <dbReference type="Proteomes" id="UP000186997"/>
    </source>
</evidence>
<dbReference type="AlphaFoldDB" id="A0A1R3WKZ2"/>
<evidence type="ECO:0000256" key="3">
    <source>
        <dbReference type="ARBA" id="ARBA00038502"/>
    </source>
</evidence>
<keyword evidence="2" id="KW-0012">Acyltransferase</keyword>
<proteinExistence type="inferred from homology"/>
<feature type="domain" description="N-acetyltransferase" evidence="4">
    <location>
        <begin position="20"/>
        <end position="173"/>
    </location>
</feature>
<keyword evidence="6" id="KW-1185">Reference proteome</keyword>
<organism evidence="5 6">
    <name type="scientific">Yoonia rosea</name>
    <dbReference type="NCBI Taxonomy" id="287098"/>
    <lineage>
        <taxon>Bacteria</taxon>
        <taxon>Pseudomonadati</taxon>
        <taxon>Pseudomonadota</taxon>
        <taxon>Alphaproteobacteria</taxon>
        <taxon>Rhodobacterales</taxon>
        <taxon>Paracoccaceae</taxon>
        <taxon>Yoonia</taxon>
    </lineage>
</organism>
<dbReference type="InterPro" id="IPR051531">
    <property type="entry name" value="N-acetyltransferase"/>
</dbReference>
<dbReference type="InterPro" id="IPR000182">
    <property type="entry name" value="GNAT_dom"/>
</dbReference>
<gene>
    <name evidence="5" type="ORF">SAMN05421665_0706</name>
</gene>